<organism evidence="1 2">
    <name type="scientific">Aspergillus melleus</name>
    <dbReference type="NCBI Taxonomy" id="138277"/>
    <lineage>
        <taxon>Eukaryota</taxon>
        <taxon>Fungi</taxon>
        <taxon>Dikarya</taxon>
        <taxon>Ascomycota</taxon>
        <taxon>Pezizomycotina</taxon>
        <taxon>Eurotiomycetes</taxon>
        <taxon>Eurotiomycetidae</taxon>
        <taxon>Eurotiales</taxon>
        <taxon>Aspergillaceae</taxon>
        <taxon>Aspergillus</taxon>
        <taxon>Aspergillus subgen. Circumdati</taxon>
    </lineage>
</organism>
<sequence length="600" mass="65846">MTEPTDNVPARQLDEGSSTSNEKPVFGPAHHGDENFPHPEIMHRHAEPTVYMTPDSHGTPPSMLSMSEMRAMLPVHTYHYDQYHPMPQQFVPTSHPHGVVYSLHPLPSYPGLHQTPAPASYNHQFSQVYPHYVQTQHQSTPHSHNSAYHSLNAAPTHFGVPVSGQTIGHGLNHYYQRHQQVAKQASTLLHRTPTHVGTHASSALQKPATTPQPPPDARSQVLSMDYDVSKTIVDGSTPMKSAPIHSSSADSTSFHPNQTPSLAPRGPSRKPKQSGHALWVGNLPPGATIVDLKDYFSRDATKDVESVFLISKSNCAFINYKTEAACSTALGRFNDSRFHGARLVCRLRRGSMTPASNVDPSGPSTPVQDGDGPQASSGTKGTTGSESSPWVPNRYFIVKSLTVEDLEFSRHSGIWATQSHNEDCLNQAYESANTVYLVFSANKSGEYYGYARMMSPIQEDDALTLAMPPRPDHVHPESPIVDTTPTPATETAPTGRIINDAARGTIFWEADSSSDEEEDAKSERSAGEVVEETAEPGFQSIGRPFRIQWLSTERVPFHRTRGLRNPWNANREIKIARDGTEIEPSVGARLIQLFHPPGAG</sequence>
<reference evidence="1 2" key="1">
    <citation type="journal article" date="2023" name="ACS Omega">
        <title>Identification of the Neoaspergillic Acid Biosynthesis Gene Cluster by Establishing an In Vitro CRISPR-Ribonucleoprotein Genetic System in Aspergillus melleus.</title>
        <authorList>
            <person name="Yuan B."/>
            <person name="Grau M.F."/>
            <person name="Murata R.M."/>
            <person name="Torok T."/>
            <person name="Venkateswaran K."/>
            <person name="Stajich J.E."/>
            <person name="Wang C.C.C."/>
        </authorList>
    </citation>
    <scope>NUCLEOTIDE SEQUENCE [LARGE SCALE GENOMIC DNA]</scope>
    <source>
        <strain evidence="1 2">IMV 1140</strain>
    </source>
</reference>
<protein>
    <submittedName>
        <fullName evidence="1">Uncharacterized protein</fullName>
    </submittedName>
</protein>
<evidence type="ECO:0000313" key="2">
    <source>
        <dbReference type="Proteomes" id="UP001177260"/>
    </source>
</evidence>
<evidence type="ECO:0000313" key="1">
    <source>
        <dbReference type="EMBL" id="KAK1140633.1"/>
    </source>
</evidence>
<dbReference type="EMBL" id="JAOPJF010000078">
    <property type="protein sequence ID" value="KAK1140633.1"/>
    <property type="molecule type" value="Genomic_DNA"/>
</dbReference>
<gene>
    <name evidence="1" type="ORF">N8T08_010030</name>
</gene>
<comment type="caution">
    <text evidence="1">The sequence shown here is derived from an EMBL/GenBank/DDBJ whole genome shotgun (WGS) entry which is preliminary data.</text>
</comment>
<name>A0ACC3ASD9_9EURO</name>
<keyword evidence="2" id="KW-1185">Reference proteome</keyword>
<dbReference type="Proteomes" id="UP001177260">
    <property type="component" value="Unassembled WGS sequence"/>
</dbReference>
<accession>A0ACC3ASD9</accession>
<proteinExistence type="predicted"/>